<evidence type="ECO:0000313" key="2">
    <source>
        <dbReference type="Proteomes" id="UP000675554"/>
    </source>
</evidence>
<organism evidence="1 2">
    <name type="scientific">Streptomyces daliensis</name>
    <dbReference type="NCBI Taxonomy" id="299421"/>
    <lineage>
        <taxon>Bacteria</taxon>
        <taxon>Bacillati</taxon>
        <taxon>Actinomycetota</taxon>
        <taxon>Actinomycetes</taxon>
        <taxon>Kitasatosporales</taxon>
        <taxon>Streptomycetaceae</taxon>
        <taxon>Streptomyces</taxon>
    </lineage>
</organism>
<feature type="non-terminal residue" evidence="1">
    <location>
        <position position="70"/>
    </location>
</feature>
<dbReference type="EMBL" id="JAGSMN010001094">
    <property type="protein sequence ID" value="MBR7677855.1"/>
    <property type="molecule type" value="Genomic_DNA"/>
</dbReference>
<comment type="caution">
    <text evidence="1">The sequence shown here is derived from an EMBL/GenBank/DDBJ whole genome shotgun (WGS) entry which is preliminary data.</text>
</comment>
<dbReference type="Proteomes" id="UP000675554">
    <property type="component" value="Unassembled WGS sequence"/>
</dbReference>
<reference evidence="1" key="1">
    <citation type="submission" date="2021-04" db="EMBL/GenBank/DDBJ databases">
        <title>Sequencing of actinobacteria type strains.</title>
        <authorList>
            <person name="Nguyen G.-S."/>
            <person name="Wentzel A."/>
        </authorList>
    </citation>
    <scope>NUCLEOTIDE SEQUENCE</scope>
    <source>
        <strain evidence="1">DSM 42095</strain>
    </source>
</reference>
<gene>
    <name evidence="1" type="ORF">KDA82_33695</name>
</gene>
<name>A0A8T4J1K0_9ACTN</name>
<sequence length="70" mass="7904">VPVLVALTFMYADQPGRAEELFTRGIAECERKGWRGAHLSFGFTLLGYIRYRRAPGPRPRRDGRGGLRIA</sequence>
<keyword evidence="2" id="KW-1185">Reference proteome</keyword>
<proteinExistence type="predicted"/>
<accession>A0A8T4J1K0</accession>
<dbReference type="AlphaFoldDB" id="A0A8T4J1K0"/>
<feature type="non-terminal residue" evidence="1">
    <location>
        <position position="1"/>
    </location>
</feature>
<protein>
    <submittedName>
        <fullName evidence="1">Uncharacterized protein</fullName>
    </submittedName>
</protein>
<evidence type="ECO:0000313" key="1">
    <source>
        <dbReference type="EMBL" id="MBR7677855.1"/>
    </source>
</evidence>